<gene>
    <name evidence="2" type="ORF">ElyMa_001539000</name>
</gene>
<dbReference type="EMBL" id="BMAT01003052">
    <property type="protein sequence ID" value="GFS19162.1"/>
    <property type="molecule type" value="Genomic_DNA"/>
</dbReference>
<dbReference type="InterPro" id="IPR046342">
    <property type="entry name" value="CBS_dom_sf"/>
</dbReference>
<protein>
    <submittedName>
        <fullName evidence="2">Uncharacterized protein</fullName>
    </submittedName>
</protein>
<dbReference type="AlphaFoldDB" id="A0AAV4JCG3"/>
<evidence type="ECO:0000256" key="1">
    <source>
        <dbReference type="SAM" id="MobiDB-lite"/>
    </source>
</evidence>
<keyword evidence="3" id="KW-1185">Reference proteome</keyword>
<dbReference type="Proteomes" id="UP000762676">
    <property type="component" value="Unassembled WGS sequence"/>
</dbReference>
<sequence length="74" mass="8200">MVHVESDGKVKNQQMTFGIATRIDLLNFIPSYDTEPWVGGEKSLHFAIDDGDDYDNDDDDDNGGDDNCDGDNDT</sequence>
<reference evidence="2 3" key="1">
    <citation type="journal article" date="2021" name="Elife">
        <title>Chloroplast acquisition without the gene transfer in kleptoplastic sea slugs, Plakobranchus ocellatus.</title>
        <authorList>
            <person name="Maeda T."/>
            <person name="Takahashi S."/>
            <person name="Yoshida T."/>
            <person name="Shimamura S."/>
            <person name="Takaki Y."/>
            <person name="Nagai Y."/>
            <person name="Toyoda A."/>
            <person name="Suzuki Y."/>
            <person name="Arimoto A."/>
            <person name="Ishii H."/>
            <person name="Satoh N."/>
            <person name="Nishiyama T."/>
            <person name="Hasebe M."/>
            <person name="Maruyama T."/>
            <person name="Minagawa J."/>
            <person name="Obokata J."/>
            <person name="Shigenobu S."/>
        </authorList>
    </citation>
    <scope>NUCLEOTIDE SEQUENCE [LARGE SCALE GENOMIC DNA]</scope>
</reference>
<evidence type="ECO:0000313" key="3">
    <source>
        <dbReference type="Proteomes" id="UP000762676"/>
    </source>
</evidence>
<dbReference type="Gene3D" id="3.10.580.10">
    <property type="entry name" value="CBS-domain"/>
    <property type="match status" value="1"/>
</dbReference>
<comment type="caution">
    <text evidence="2">The sequence shown here is derived from an EMBL/GenBank/DDBJ whole genome shotgun (WGS) entry which is preliminary data.</text>
</comment>
<accession>A0AAV4JCG3</accession>
<feature type="region of interest" description="Disordered" evidence="1">
    <location>
        <begin position="49"/>
        <end position="74"/>
    </location>
</feature>
<organism evidence="2 3">
    <name type="scientific">Elysia marginata</name>
    <dbReference type="NCBI Taxonomy" id="1093978"/>
    <lineage>
        <taxon>Eukaryota</taxon>
        <taxon>Metazoa</taxon>
        <taxon>Spiralia</taxon>
        <taxon>Lophotrochozoa</taxon>
        <taxon>Mollusca</taxon>
        <taxon>Gastropoda</taxon>
        <taxon>Heterobranchia</taxon>
        <taxon>Euthyneura</taxon>
        <taxon>Panpulmonata</taxon>
        <taxon>Sacoglossa</taxon>
        <taxon>Placobranchoidea</taxon>
        <taxon>Plakobranchidae</taxon>
        <taxon>Elysia</taxon>
    </lineage>
</organism>
<proteinExistence type="predicted"/>
<name>A0AAV4JCG3_9GAST</name>
<evidence type="ECO:0000313" key="2">
    <source>
        <dbReference type="EMBL" id="GFS19162.1"/>
    </source>
</evidence>